<feature type="region of interest" description="Disordered" evidence="1">
    <location>
        <begin position="1"/>
        <end position="103"/>
    </location>
</feature>
<evidence type="ECO:0000313" key="3">
    <source>
        <dbReference type="Proteomes" id="UP001437256"/>
    </source>
</evidence>
<organism evidence="2 3">
    <name type="scientific">Marasmius tenuissimus</name>
    <dbReference type="NCBI Taxonomy" id="585030"/>
    <lineage>
        <taxon>Eukaryota</taxon>
        <taxon>Fungi</taxon>
        <taxon>Dikarya</taxon>
        <taxon>Basidiomycota</taxon>
        <taxon>Agaricomycotina</taxon>
        <taxon>Agaricomycetes</taxon>
        <taxon>Agaricomycetidae</taxon>
        <taxon>Agaricales</taxon>
        <taxon>Marasmiineae</taxon>
        <taxon>Marasmiaceae</taxon>
        <taxon>Marasmius</taxon>
    </lineage>
</organism>
<keyword evidence="3" id="KW-1185">Reference proteome</keyword>
<evidence type="ECO:0000256" key="1">
    <source>
        <dbReference type="SAM" id="MobiDB-lite"/>
    </source>
</evidence>
<evidence type="ECO:0000313" key="2">
    <source>
        <dbReference type="EMBL" id="KAL0069545.1"/>
    </source>
</evidence>
<gene>
    <name evidence="2" type="ORF">AAF712_003203</name>
</gene>
<name>A0ABR3A7Q7_9AGAR</name>
<proteinExistence type="predicted"/>
<accession>A0ABR3A7Q7</accession>
<dbReference type="Proteomes" id="UP001437256">
    <property type="component" value="Unassembled WGS sequence"/>
</dbReference>
<protein>
    <submittedName>
        <fullName evidence="2">Uncharacterized protein</fullName>
    </submittedName>
</protein>
<comment type="caution">
    <text evidence="2">The sequence shown here is derived from an EMBL/GenBank/DDBJ whole genome shotgun (WGS) entry which is preliminary data.</text>
</comment>
<feature type="compositionally biased region" description="Acidic residues" evidence="1">
    <location>
        <begin position="91"/>
        <end position="101"/>
    </location>
</feature>
<dbReference type="EMBL" id="JBBXMP010000011">
    <property type="protein sequence ID" value="KAL0069545.1"/>
    <property type="molecule type" value="Genomic_DNA"/>
</dbReference>
<feature type="compositionally biased region" description="Low complexity" evidence="1">
    <location>
        <begin position="72"/>
        <end position="84"/>
    </location>
</feature>
<reference evidence="2 3" key="1">
    <citation type="submission" date="2024-05" db="EMBL/GenBank/DDBJ databases">
        <title>A draft genome resource for the thread blight pathogen Marasmius tenuissimus strain MS-2.</title>
        <authorList>
            <person name="Yulfo-Soto G.E."/>
            <person name="Baruah I.K."/>
            <person name="Amoako-Attah I."/>
            <person name="Bukari Y."/>
            <person name="Meinhardt L.W."/>
            <person name="Bailey B.A."/>
            <person name="Cohen S.P."/>
        </authorList>
    </citation>
    <scope>NUCLEOTIDE SEQUENCE [LARGE SCALE GENOMIC DNA]</scope>
    <source>
        <strain evidence="2 3">MS-2</strain>
    </source>
</reference>
<sequence length="123" mass="13430">MDQATAPPDERMSDVMPEAADTHLFSLQSDRVEDVSMNPPPSPELSNPLHHALSLGYSRQHHLPIVSDSDSESSSMTGSSKTSSLVFDPDNGFESDDDDENPWLRGLSAAAAIEEDFWKEAEA</sequence>